<reference evidence="2 3" key="1">
    <citation type="journal article" date="2006" name="Genome Res.">
        <title>Skewed genomic variability in strains of the toxigenic bacterial pathogen, Clostridium perfringens.</title>
        <authorList>
            <person name="Myers G.S."/>
            <person name="Rasko D.A."/>
            <person name="Cheung J.K."/>
            <person name="Ravel J."/>
            <person name="Seshadri R."/>
            <person name="Deboy R.T."/>
            <person name="Ren Q."/>
            <person name="Varga J."/>
            <person name="Awad M.M."/>
            <person name="Brinkac L.M."/>
            <person name="Daugherty S.C."/>
            <person name="Haft D.H."/>
            <person name="Dodson R.J."/>
            <person name="Madupu R."/>
            <person name="Nelson W.C."/>
            <person name="Rosovitz M.J."/>
            <person name="Sullivan S.A."/>
            <person name="Khouri H."/>
            <person name="Dimitrov G.I."/>
            <person name="Watkins K.L."/>
            <person name="Mulligan S."/>
            <person name="Benton J."/>
            <person name="Radune D."/>
            <person name="Fisher D.J."/>
            <person name="Atkins H.S."/>
            <person name="Hiscox T."/>
            <person name="Jost B.H."/>
            <person name="Billington S.J."/>
            <person name="Songer J.G."/>
            <person name="McClane B.A."/>
            <person name="Titball R.W."/>
            <person name="Rood J.I."/>
            <person name="Melville S.B."/>
            <person name="Paulsen I.T."/>
        </authorList>
    </citation>
    <scope>NUCLEOTIDE SEQUENCE [LARGE SCALE GENOMIC DNA]</scope>
    <source>
        <strain evidence="3">ATCC 13124 / DSM 756 / JCM 1290 / NCIMB 6125 / NCTC 8237 / S 107 / Type A</strain>
    </source>
</reference>
<dbReference type="RefSeq" id="WP_003454615.1">
    <property type="nucleotide sequence ID" value="NC_008261.1"/>
</dbReference>
<gene>
    <name evidence="2" type="ordered locus">CPF_1719</name>
</gene>
<dbReference type="NCBIfam" id="TIGR01909">
    <property type="entry name" value="C_GCAxxG_C_C"/>
    <property type="match status" value="1"/>
</dbReference>
<dbReference type="SUPFAM" id="SSF48695">
    <property type="entry name" value="Multiheme cytochromes"/>
    <property type="match status" value="1"/>
</dbReference>
<evidence type="ECO:0000313" key="3">
    <source>
        <dbReference type="Proteomes" id="UP000001823"/>
    </source>
</evidence>
<dbReference type="STRING" id="195103.CPF_1719"/>
<protein>
    <submittedName>
        <fullName evidence="2">Uncharacterized protein</fullName>
    </submittedName>
</protein>
<dbReference type="EMBL" id="CP000246">
    <property type="protein sequence ID" value="ABG82481.1"/>
    <property type="molecule type" value="Genomic_DNA"/>
</dbReference>
<dbReference type="GeneID" id="93001995"/>
<dbReference type="KEGG" id="cpf:CPF_1719"/>
<dbReference type="InterPro" id="IPR036280">
    <property type="entry name" value="Multihaem_cyt_sf"/>
</dbReference>
<sequence length="121" mass="13308">MKSPSEYHKEGYTCAEAIIKSYNEEFNKDIPVSLGSGMGTGMAVGSLCGAVNGAVVAIGFIKGRESNDEKNEARAYSKELLNRIREEFNSEICLDLKKSKVSCAEIIDFAYDTLKDVLKEK</sequence>
<dbReference type="AlphaFoldDB" id="A0A0H2YP14"/>
<evidence type="ECO:0000256" key="1">
    <source>
        <dbReference type="SAM" id="Phobius"/>
    </source>
</evidence>
<keyword evidence="1" id="KW-1133">Transmembrane helix</keyword>
<evidence type="ECO:0000313" key="2">
    <source>
        <dbReference type="EMBL" id="ABG82481.1"/>
    </source>
</evidence>
<keyword evidence="1" id="KW-0472">Membrane</keyword>
<feature type="transmembrane region" description="Helical" evidence="1">
    <location>
        <begin position="41"/>
        <end position="61"/>
    </location>
</feature>
<proteinExistence type="predicted"/>
<dbReference type="Pfam" id="PF09719">
    <property type="entry name" value="C_GCAxxG_C_C"/>
    <property type="match status" value="1"/>
</dbReference>
<dbReference type="Proteomes" id="UP000001823">
    <property type="component" value="Chromosome"/>
</dbReference>
<dbReference type="HOGENOM" id="CLU_091283_5_1_9"/>
<accession>A0A0H2YP14</accession>
<name>A0A0H2YP14_CLOP1</name>
<organism evidence="2 3">
    <name type="scientific">Clostridium perfringens (strain ATCC 13124 / DSM 756 / JCM 1290 / NCIMB 6125 / NCTC 8237 / Type A)</name>
    <dbReference type="NCBI Taxonomy" id="195103"/>
    <lineage>
        <taxon>Bacteria</taxon>
        <taxon>Bacillati</taxon>
        <taxon>Bacillota</taxon>
        <taxon>Clostridia</taxon>
        <taxon>Eubacteriales</taxon>
        <taxon>Clostridiaceae</taxon>
        <taxon>Clostridium</taxon>
    </lineage>
</organism>
<dbReference type="eggNOG" id="ENOG5033D30">
    <property type="taxonomic scope" value="Bacteria"/>
</dbReference>
<keyword evidence="3" id="KW-1185">Reference proteome</keyword>
<dbReference type="PaxDb" id="195103-CPF_1719"/>
<keyword evidence="1" id="KW-0812">Transmembrane</keyword>
<dbReference type="InterPro" id="IPR010181">
    <property type="entry name" value="CGCAxxGCC_motif"/>
</dbReference>